<organism evidence="2 3">
    <name type="scientific">Penicillium frequentans</name>
    <dbReference type="NCBI Taxonomy" id="3151616"/>
    <lineage>
        <taxon>Eukaryota</taxon>
        <taxon>Fungi</taxon>
        <taxon>Dikarya</taxon>
        <taxon>Ascomycota</taxon>
        <taxon>Pezizomycotina</taxon>
        <taxon>Eurotiomycetes</taxon>
        <taxon>Eurotiomycetidae</taxon>
        <taxon>Eurotiales</taxon>
        <taxon>Aspergillaceae</taxon>
        <taxon>Penicillium</taxon>
    </lineage>
</organism>
<keyword evidence="3" id="KW-1185">Reference proteome</keyword>
<dbReference type="AlphaFoldDB" id="A0AAD6D728"/>
<accession>A0AAD6D728</accession>
<comment type="caution">
    <text evidence="2">The sequence shown here is derived from an EMBL/GenBank/DDBJ whole genome shotgun (WGS) entry which is preliminary data.</text>
</comment>
<proteinExistence type="predicted"/>
<evidence type="ECO:0000256" key="1">
    <source>
        <dbReference type="SAM" id="MobiDB-lite"/>
    </source>
</evidence>
<protein>
    <recommendedName>
        <fullName evidence="4">F-box domain-containing protein</fullName>
    </recommendedName>
</protein>
<evidence type="ECO:0000313" key="2">
    <source>
        <dbReference type="EMBL" id="KAJ5556979.1"/>
    </source>
</evidence>
<dbReference type="Proteomes" id="UP001220324">
    <property type="component" value="Unassembled WGS sequence"/>
</dbReference>
<reference evidence="2 3" key="1">
    <citation type="journal article" date="2023" name="IMA Fungus">
        <title>Comparative genomic study of the Penicillium genus elucidates a diverse pangenome and 15 lateral gene transfer events.</title>
        <authorList>
            <person name="Petersen C."/>
            <person name="Sorensen T."/>
            <person name="Nielsen M.R."/>
            <person name="Sondergaard T.E."/>
            <person name="Sorensen J.L."/>
            <person name="Fitzpatrick D.A."/>
            <person name="Frisvad J.C."/>
            <person name="Nielsen K.L."/>
        </authorList>
    </citation>
    <scope>NUCLEOTIDE SEQUENCE [LARGE SCALE GENOMIC DNA]</scope>
    <source>
        <strain evidence="2 3">IBT 35679</strain>
    </source>
</reference>
<feature type="region of interest" description="Disordered" evidence="1">
    <location>
        <begin position="320"/>
        <end position="376"/>
    </location>
</feature>
<evidence type="ECO:0008006" key="4">
    <source>
        <dbReference type="Google" id="ProtNLM"/>
    </source>
</evidence>
<feature type="compositionally biased region" description="Low complexity" evidence="1">
    <location>
        <begin position="321"/>
        <end position="334"/>
    </location>
</feature>
<gene>
    <name evidence="2" type="ORF">N7494_000894</name>
</gene>
<dbReference type="EMBL" id="JAQIZZ010000001">
    <property type="protein sequence ID" value="KAJ5556979.1"/>
    <property type="molecule type" value="Genomic_DNA"/>
</dbReference>
<evidence type="ECO:0000313" key="3">
    <source>
        <dbReference type="Proteomes" id="UP001220324"/>
    </source>
</evidence>
<feature type="compositionally biased region" description="Acidic residues" evidence="1">
    <location>
        <begin position="340"/>
        <end position="359"/>
    </location>
</feature>
<sequence length="376" mass="43085">MVHPDLLADHPRSRLESLPVEIIQLIFLHSLEVNLPRASPHLSRALSSPLLYTWLIRLVFSSTNPGSRSGFFTPDFLPPPLDFWDLSWEQRQRLQTTLLACRWCTLPLMRKCQREYVDHVIRRKCADLLFSPEDEETLKCLSLRFDNLEVHDRPRMNDRRGKGDLVFHAQLPDNQTKTQDATKQRHRASSSRSNIDRKVAIWFHYGAVQIREPSDVYYENDLFRLPSSTAIGPGRIPDKLLQPPWSDSQFDFLHLLSTDFYLDEDEYLNDRSSEITSRLIRKRKSEPFRQLLQMSFRAANCRVPAPWPLQSSHYHLVRRPTTTAAASSSASTASQAGDDRIEDGDDAVNDSAEDSTDGIDDGHQASADGMEDSLDL</sequence>
<name>A0AAD6D728_9EURO</name>